<gene>
    <name evidence="3" type="ORF">MUN86_19790</name>
</gene>
<dbReference type="RefSeq" id="WP_245119726.1">
    <property type="nucleotide sequence ID" value="NZ_CP095061.1"/>
</dbReference>
<feature type="region of interest" description="Disordered" evidence="1">
    <location>
        <begin position="59"/>
        <end position="86"/>
    </location>
</feature>
<keyword evidence="2" id="KW-0472">Membrane</keyword>
<dbReference type="Proteomes" id="UP000830401">
    <property type="component" value="Chromosome"/>
</dbReference>
<keyword evidence="2" id="KW-1133">Transmembrane helix</keyword>
<accession>A0ABY4G4Q1</accession>
<feature type="transmembrane region" description="Helical" evidence="2">
    <location>
        <begin position="32"/>
        <end position="50"/>
    </location>
</feature>
<evidence type="ECO:0000256" key="2">
    <source>
        <dbReference type="SAM" id="Phobius"/>
    </source>
</evidence>
<keyword evidence="2" id="KW-0812">Transmembrane</keyword>
<evidence type="ECO:0008006" key="5">
    <source>
        <dbReference type="Google" id="ProtNLM"/>
    </source>
</evidence>
<reference evidence="3" key="1">
    <citation type="submission" date="2022-04" db="EMBL/GenBank/DDBJ databases">
        <title>Hymenobacter sp. isolated from the air.</title>
        <authorList>
            <person name="Won M."/>
            <person name="Lee C.-M."/>
            <person name="Woen H.-Y."/>
            <person name="Kwon S.-W."/>
        </authorList>
    </citation>
    <scope>NUCLEOTIDE SEQUENCE</scope>
    <source>
        <strain evidence="3">5420S-77</strain>
    </source>
</reference>
<sequence length="532" mass="56261">MTPRAGLWEQLDHELLVEQNNTYRRRLRVHRWVAAACLLFFLSMGGWALLHQWQDPTSGLATRRASNDTTTASGSESALASADMMNSTSKANSTSLAATSENSPMLGSATAANSTDELLAANNGSAASALEPSLAASVYAGSASNDQNKASQATGMGSSVAVMGVNSGFAGSRSSINGSGLMPAQFGNSYPAAENSMNMSGWNGIAPRFAGLRGGWLGARPDTLKPSLLAAPQPAIGALAAAQDETTAPSTKKWRRLRFGGGYGASAYNPNVDFSQANGQLFASSADMVSTALRNYYQEDAEAEYRRNLRAGVSQRVAFTAAYNVSKRLTVSSGLEAGQQTATSATSYDFLDGQLVRPPVANSYTNTAFYSSVNTAPQPYMRKTSYRYRTVAVPMEVRYGSQRTGTSLYAKVGAAVGLLLSTKSELNDYSAGTRASNLSAPNSSPTTTRRYSLSSNDSPYRKVQASVRGGAGVRYQPANATWNLVLGTTTEMGLTSLNTDPGQRGLSQRRPYSVGMEASVEFNSHKPSPVAP</sequence>
<evidence type="ECO:0000313" key="4">
    <source>
        <dbReference type="Proteomes" id="UP000830401"/>
    </source>
</evidence>
<feature type="compositionally biased region" description="Polar residues" evidence="1">
    <location>
        <begin position="67"/>
        <end position="86"/>
    </location>
</feature>
<name>A0ABY4G4Q1_9BACT</name>
<organism evidence="3 4">
    <name type="scientific">Hymenobacter volaticus</name>
    <dbReference type="NCBI Taxonomy" id="2932254"/>
    <lineage>
        <taxon>Bacteria</taxon>
        <taxon>Pseudomonadati</taxon>
        <taxon>Bacteroidota</taxon>
        <taxon>Cytophagia</taxon>
        <taxon>Cytophagales</taxon>
        <taxon>Hymenobacteraceae</taxon>
        <taxon>Hymenobacter</taxon>
    </lineage>
</organism>
<feature type="region of interest" description="Disordered" evidence="1">
    <location>
        <begin position="432"/>
        <end position="460"/>
    </location>
</feature>
<proteinExistence type="predicted"/>
<feature type="compositionally biased region" description="Polar residues" evidence="1">
    <location>
        <begin position="433"/>
        <end position="458"/>
    </location>
</feature>
<dbReference type="EMBL" id="CP095061">
    <property type="protein sequence ID" value="UOQ65746.1"/>
    <property type="molecule type" value="Genomic_DNA"/>
</dbReference>
<evidence type="ECO:0000313" key="3">
    <source>
        <dbReference type="EMBL" id="UOQ65746.1"/>
    </source>
</evidence>
<evidence type="ECO:0000256" key="1">
    <source>
        <dbReference type="SAM" id="MobiDB-lite"/>
    </source>
</evidence>
<protein>
    <recommendedName>
        <fullName evidence="5">Outer membrane protein beta-barrel domain-containing protein</fullName>
    </recommendedName>
</protein>
<keyword evidence="4" id="KW-1185">Reference proteome</keyword>